<evidence type="ECO:0000313" key="3">
    <source>
        <dbReference type="Proteomes" id="UP000308133"/>
    </source>
</evidence>
<proteinExistence type="predicted"/>
<accession>A0A4U7ANG8</accession>
<feature type="region of interest" description="Disordered" evidence="1">
    <location>
        <begin position="16"/>
        <end position="59"/>
    </location>
</feature>
<protein>
    <submittedName>
        <fullName evidence="2">Uncharacterized protein</fullName>
    </submittedName>
</protein>
<name>A0A4U7ANG8_9PEZI</name>
<feature type="compositionally biased region" description="Gly residues" evidence="1">
    <location>
        <begin position="315"/>
        <end position="327"/>
    </location>
</feature>
<sequence>MPFQLAAQWMRQLAPFEPSNRYRPSGPQPAGVLRSGHRFRARSPPPLPAVRPSLPAPVPSFPAPLLPPPLPAARPSLPAPVPSFFDAPLPALVRPAGARSPSTDFDDDVGEPFGDFGDVGEELGGDEGPSPLDDEDDVVVDQANTAGTVPIMPPQRTVPRPGPPHPTIGQHLPPLPPPPPPLPPAAPGAVGQVGLLQTAPRPRLPAPTTSHRAGYVPMPYLHQYQGYWYSHTHQEILNTPRTRQNVLSVVGLIMETVMGRELFGASRCRRCAVDGHECWILDYSQTHARVRNNPVPRTCARCRYFPARGGCSFDGDGGAGGEKGGPGPRRRDNRRGDVRRSSQTAGQAAVLLSR</sequence>
<evidence type="ECO:0000313" key="2">
    <source>
        <dbReference type="EMBL" id="TKX19668.1"/>
    </source>
</evidence>
<comment type="caution">
    <text evidence="2">The sequence shown here is derived from an EMBL/GenBank/DDBJ whole genome shotgun (WGS) entry which is preliminary data.</text>
</comment>
<dbReference type="Proteomes" id="UP000308133">
    <property type="component" value="Unassembled WGS sequence"/>
</dbReference>
<feature type="compositionally biased region" description="Pro residues" evidence="1">
    <location>
        <begin position="43"/>
        <end position="59"/>
    </location>
</feature>
<feature type="compositionally biased region" description="Pro residues" evidence="1">
    <location>
        <begin position="173"/>
        <end position="186"/>
    </location>
</feature>
<feature type="region of interest" description="Disordered" evidence="1">
    <location>
        <begin position="95"/>
        <end position="132"/>
    </location>
</feature>
<evidence type="ECO:0000256" key="1">
    <source>
        <dbReference type="SAM" id="MobiDB-lite"/>
    </source>
</evidence>
<dbReference type="EMBL" id="PTQR01000108">
    <property type="protein sequence ID" value="TKX19668.1"/>
    <property type="molecule type" value="Genomic_DNA"/>
</dbReference>
<organism evidence="2 3">
    <name type="scientific">Elsinoe australis</name>
    <dbReference type="NCBI Taxonomy" id="40998"/>
    <lineage>
        <taxon>Eukaryota</taxon>
        <taxon>Fungi</taxon>
        <taxon>Dikarya</taxon>
        <taxon>Ascomycota</taxon>
        <taxon>Pezizomycotina</taxon>
        <taxon>Dothideomycetes</taxon>
        <taxon>Dothideomycetidae</taxon>
        <taxon>Myriangiales</taxon>
        <taxon>Elsinoaceae</taxon>
        <taxon>Elsinoe</taxon>
    </lineage>
</organism>
<feature type="region of interest" description="Disordered" evidence="1">
    <location>
        <begin position="315"/>
        <end position="354"/>
    </location>
</feature>
<reference evidence="2 3" key="1">
    <citation type="submission" date="2018-02" db="EMBL/GenBank/DDBJ databases">
        <title>Draft genome sequences of Elsinoe sp., causing black scab on jojoba.</title>
        <authorList>
            <person name="Stodart B."/>
            <person name="Jeffress S."/>
            <person name="Ash G."/>
            <person name="Arun Chinnappa K."/>
        </authorList>
    </citation>
    <scope>NUCLEOTIDE SEQUENCE [LARGE SCALE GENOMIC DNA]</scope>
    <source>
        <strain evidence="2 3">Hillstone_2</strain>
    </source>
</reference>
<dbReference type="AlphaFoldDB" id="A0A4U7ANG8"/>
<feature type="region of interest" description="Disordered" evidence="1">
    <location>
        <begin position="148"/>
        <end position="190"/>
    </location>
</feature>
<gene>
    <name evidence="2" type="ORF">C1H76_8154</name>
</gene>